<dbReference type="Proteomes" id="UP001386955">
    <property type="component" value="Unassembled WGS sequence"/>
</dbReference>
<feature type="domain" description="Myb-like" evidence="5">
    <location>
        <begin position="19"/>
        <end position="69"/>
    </location>
</feature>
<keyword evidence="2" id="KW-0805">Transcription regulation</keyword>
<name>A0AAN9RZ07_PSOTE</name>
<proteinExistence type="predicted"/>
<dbReference type="InterPro" id="IPR009057">
    <property type="entry name" value="Homeodomain-like_sf"/>
</dbReference>
<dbReference type="InterPro" id="IPR006447">
    <property type="entry name" value="Myb_dom_plants"/>
</dbReference>
<evidence type="ECO:0000256" key="1">
    <source>
        <dbReference type="ARBA" id="ARBA00004123"/>
    </source>
</evidence>
<gene>
    <name evidence="6" type="ORF">VNO78_31893</name>
</gene>
<evidence type="ECO:0000256" key="3">
    <source>
        <dbReference type="ARBA" id="ARBA00023163"/>
    </source>
</evidence>
<evidence type="ECO:0000256" key="4">
    <source>
        <dbReference type="ARBA" id="ARBA00023242"/>
    </source>
</evidence>
<evidence type="ECO:0000313" key="7">
    <source>
        <dbReference type="Proteomes" id="UP001386955"/>
    </source>
</evidence>
<dbReference type="InterPro" id="IPR001005">
    <property type="entry name" value="SANT/Myb"/>
</dbReference>
<dbReference type="NCBIfam" id="TIGR01557">
    <property type="entry name" value="myb_SHAQKYF"/>
    <property type="match status" value="1"/>
</dbReference>
<keyword evidence="7" id="KW-1185">Reference proteome</keyword>
<dbReference type="PANTHER" id="PTHR31314:SF113">
    <property type="entry name" value="MYB FAMILY TRANSCRIPTION FACTOR MPH1"/>
    <property type="match status" value="1"/>
</dbReference>
<comment type="caution">
    <text evidence="6">The sequence shown here is derived from an EMBL/GenBank/DDBJ whole genome shotgun (WGS) entry which is preliminary data.</text>
</comment>
<protein>
    <recommendedName>
        <fullName evidence="5">Myb-like domain-containing protein</fullName>
    </recommendedName>
</protein>
<sequence length="180" mass="20862">MKTSERTCVRQYGKSELPRLRWTPQLHQHFVQAIQSLGGKHKATPKRILQQMRVKGLRITHIKSPLQMHRNMKGRRIIAPADDQLLEGKAIEFRICSICPTQRIKRELHLLGNRNGLSQTRKETDYDLNQEPQSSAHLISDDVSNEEENFADLLFSFPLISMMLSEKSRDNAFFFINCSC</sequence>
<reference evidence="6 7" key="1">
    <citation type="submission" date="2024-01" db="EMBL/GenBank/DDBJ databases">
        <title>The genomes of 5 underutilized Papilionoideae crops provide insights into root nodulation and disease resistanc.</title>
        <authorList>
            <person name="Jiang F."/>
        </authorList>
    </citation>
    <scope>NUCLEOTIDE SEQUENCE [LARGE SCALE GENOMIC DNA]</scope>
    <source>
        <strain evidence="6">DUOXIRENSHENG_FW03</strain>
        <tissue evidence="6">Leaves</tissue>
    </source>
</reference>
<dbReference type="PANTHER" id="PTHR31314">
    <property type="entry name" value="MYB FAMILY TRANSCRIPTION FACTOR PHL7-LIKE"/>
    <property type="match status" value="1"/>
</dbReference>
<dbReference type="GO" id="GO:0003677">
    <property type="term" value="F:DNA binding"/>
    <property type="evidence" value="ECO:0007669"/>
    <property type="project" value="InterPro"/>
</dbReference>
<dbReference type="SUPFAM" id="SSF46689">
    <property type="entry name" value="Homeodomain-like"/>
    <property type="match status" value="1"/>
</dbReference>
<accession>A0AAN9RZ07</accession>
<dbReference type="EMBL" id="JAYMYS010000008">
    <property type="protein sequence ID" value="KAK7385922.1"/>
    <property type="molecule type" value="Genomic_DNA"/>
</dbReference>
<comment type="subcellular location">
    <subcellularLocation>
        <location evidence="1">Nucleus</location>
    </subcellularLocation>
</comment>
<evidence type="ECO:0000259" key="5">
    <source>
        <dbReference type="Pfam" id="PF00249"/>
    </source>
</evidence>
<dbReference type="GO" id="GO:0005634">
    <property type="term" value="C:nucleus"/>
    <property type="evidence" value="ECO:0007669"/>
    <property type="project" value="UniProtKB-SubCell"/>
</dbReference>
<organism evidence="6 7">
    <name type="scientific">Psophocarpus tetragonolobus</name>
    <name type="common">Winged bean</name>
    <name type="synonym">Dolichos tetragonolobus</name>
    <dbReference type="NCBI Taxonomy" id="3891"/>
    <lineage>
        <taxon>Eukaryota</taxon>
        <taxon>Viridiplantae</taxon>
        <taxon>Streptophyta</taxon>
        <taxon>Embryophyta</taxon>
        <taxon>Tracheophyta</taxon>
        <taxon>Spermatophyta</taxon>
        <taxon>Magnoliopsida</taxon>
        <taxon>eudicotyledons</taxon>
        <taxon>Gunneridae</taxon>
        <taxon>Pentapetalae</taxon>
        <taxon>rosids</taxon>
        <taxon>fabids</taxon>
        <taxon>Fabales</taxon>
        <taxon>Fabaceae</taxon>
        <taxon>Papilionoideae</taxon>
        <taxon>50 kb inversion clade</taxon>
        <taxon>NPAAA clade</taxon>
        <taxon>indigoferoid/millettioid clade</taxon>
        <taxon>Phaseoleae</taxon>
        <taxon>Psophocarpus</taxon>
    </lineage>
</organism>
<keyword evidence="4" id="KW-0539">Nucleus</keyword>
<evidence type="ECO:0000256" key="2">
    <source>
        <dbReference type="ARBA" id="ARBA00023015"/>
    </source>
</evidence>
<dbReference type="Gene3D" id="1.10.10.60">
    <property type="entry name" value="Homeodomain-like"/>
    <property type="match status" value="1"/>
</dbReference>
<dbReference type="GO" id="GO:0003700">
    <property type="term" value="F:DNA-binding transcription factor activity"/>
    <property type="evidence" value="ECO:0007669"/>
    <property type="project" value="InterPro"/>
</dbReference>
<keyword evidence="3" id="KW-0804">Transcription</keyword>
<dbReference type="InterPro" id="IPR046955">
    <property type="entry name" value="PHR1-like"/>
</dbReference>
<evidence type="ECO:0000313" key="6">
    <source>
        <dbReference type="EMBL" id="KAK7385922.1"/>
    </source>
</evidence>
<dbReference type="AlphaFoldDB" id="A0AAN9RZ07"/>
<dbReference type="Pfam" id="PF00249">
    <property type="entry name" value="Myb_DNA-binding"/>
    <property type="match status" value="1"/>
</dbReference>